<evidence type="ECO:0000313" key="2">
    <source>
        <dbReference type="Proteomes" id="UP000277204"/>
    </source>
</evidence>
<name>A0A183M3D2_9TREM</name>
<protein>
    <submittedName>
        <fullName evidence="1">Uncharacterized protein</fullName>
    </submittedName>
</protein>
<dbReference type="Proteomes" id="UP000277204">
    <property type="component" value="Unassembled WGS sequence"/>
</dbReference>
<keyword evidence="2" id="KW-1185">Reference proteome</keyword>
<reference evidence="1 2" key="1">
    <citation type="submission" date="2018-11" db="EMBL/GenBank/DDBJ databases">
        <authorList>
            <consortium name="Pathogen Informatics"/>
        </authorList>
    </citation>
    <scope>NUCLEOTIDE SEQUENCE [LARGE SCALE GENOMIC DNA]</scope>
    <source>
        <strain evidence="1 2">Zambia</strain>
    </source>
</reference>
<organism evidence="1 2">
    <name type="scientific">Schistosoma margrebowiei</name>
    <dbReference type="NCBI Taxonomy" id="48269"/>
    <lineage>
        <taxon>Eukaryota</taxon>
        <taxon>Metazoa</taxon>
        <taxon>Spiralia</taxon>
        <taxon>Lophotrochozoa</taxon>
        <taxon>Platyhelminthes</taxon>
        <taxon>Trematoda</taxon>
        <taxon>Digenea</taxon>
        <taxon>Strigeidida</taxon>
        <taxon>Schistosomatoidea</taxon>
        <taxon>Schistosomatidae</taxon>
        <taxon>Schistosoma</taxon>
    </lineage>
</organism>
<dbReference type="EMBL" id="UZAI01005513">
    <property type="protein sequence ID" value="VDO90842.1"/>
    <property type="molecule type" value="Genomic_DNA"/>
</dbReference>
<dbReference type="AlphaFoldDB" id="A0A183M3D2"/>
<proteinExistence type="predicted"/>
<evidence type="ECO:0000313" key="1">
    <source>
        <dbReference type="EMBL" id="VDO90842.1"/>
    </source>
</evidence>
<sequence>MKLKLNKHWTIGKTALQRFNIAFKQDINKLNKFKIALNNRFQALLDILKEDENTMEDNWKKIKETLTSTRQEMLGRNKHHHVEWISIETLDKFQERQNKKLAINNNGAITENFKTQAEYT</sequence>
<gene>
    <name evidence="1" type="ORF">SMRZ_LOCUS10557</name>
</gene>
<accession>A0A183M3D2</accession>